<keyword evidence="1" id="KW-0472">Membrane</keyword>
<dbReference type="RefSeq" id="WP_260594617.1">
    <property type="nucleotide sequence ID" value="NZ_CP104003.1"/>
</dbReference>
<feature type="transmembrane region" description="Helical" evidence="1">
    <location>
        <begin position="161"/>
        <end position="186"/>
    </location>
</feature>
<feature type="transmembrane region" description="Helical" evidence="1">
    <location>
        <begin position="103"/>
        <end position="121"/>
    </location>
</feature>
<proteinExistence type="predicted"/>
<protein>
    <submittedName>
        <fullName evidence="2">Uncharacterized protein</fullName>
    </submittedName>
</protein>
<dbReference type="GeneID" id="74941624"/>
<accession>A0A9E7UBU8</accession>
<feature type="transmembrane region" description="Helical" evidence="1">
    <location>
        <begin position="133"/>
        <end position="155"/>
    </location>
</feature>
<reference evidence="2" key="1">
    <citation type="submission" date="2022-09" db="EMBL/GenBank/DDBJ databases">
        <title>Diverse halophilic archaea isolated from saline environments.</title>
        <authorList>
            <person name="Cui H.-L."/>
        </authorList>
    </citation>
    <scope>NUCLEOTIDE SEQUENCE</scope>
    <source>
        <strain evidence="2">ZS-35-S2</strain>
    </source>
</reference>
<keyword evidence="1" id="KW-1133">Transmembrane helix</keyword>
<organism evidence="2 3">
    <name type="scientific">Salinirubellus salinus</name>
    <dbReference type="NCBI Taxonomy" id="1364945"/>
    <lineage>
        <taxon>Archaea</taxon>
        <taxon>Methanobacteriati</taxon>
        <taxon>Methanobacteriota</taxon>
        <taxon>Stenosarchaea group</taxon>
        <taxon>Halobacteria</taxon>
        <taxon>Halobacteriales</taxon>
        <taxon>Natronomonadaceae</taxon>
        <taxon>Salinirubellus</taxon>
    </lineage>
</organism>
<keyword evidence="3" id="KW-1185">Reference proteome</keyword>
<evidence type="ECO:0000256" key="1">
    <source>
        <dbReference type="SAM" id="Phobius"/>
    </source>
</evidence>
<feature type="transmembrane region" description="Helical" evidence="1">
    <location>
        <begin position="28"/>
        <end position="47"/>
    </location>
</feature>
<keyword evidence="1" id="KW-0812">Transmembrane</keyword>
<gene>
    <name evidence="2" type="ORF">N0B31_04340</name>
</gene>
<dbReference type="Proteomes" id="UP001057580">
    <property type="component" value="Chromosome"/>
</dbReference>
<sequence length="204" mass="21112">MDDTGGGRSVDRPGGDEWGREGLASPRLLVTLFAVASITFFVASAVTEQVPEFATDVDLKAFFLIYLLVALVPYGLATLSAGIGMAVGEGAYDIIEGYELDDPFGFVGYVLGIVTFGWVLHVAGDPTDRRWQVAAAVAGAGVQATFEGVAFFVLSDAGLPVALFSILGNTVTHGVVLGAVPLVLLLPVVAEPIAQAIGVERASA</sequence>
<feature type="transmembrane region" description="Helical" evidence="1">
    <location>
        <begin position="59"/>
        <end position="83"/>
    </location>
</feature>
<evidence type="ECO:0000313" key="2">
    <source>
        <dbReference type="EMBL" id="UWM55517.1"/>
    </source>
</evidence>
<dbReference type="AlphaFoldDB" id="A0A9E7UBU8"/>
<dbReference type="KEGG" id="ssai:N0B31_04340"/>
<evidence type="ECO:0000313" key="3">
    <source>
        <dbReference type="Proteomes" id="UP001057580"/>
    </source>
</evidence>
<name>A0A9E7UBU8_9EURY</name>
<dbReference type="EMBL" id="CP104003">
    <property type="protein sequence ID" value="UWM55517.1"/>
    <property type="molecule type" value="Genomic_DNA"/>
</dbReference>